<dbReference type="Proteomes" id="UP000075883">
    <property type="component" value="Unassembled WGS sequence"/>
</dbReference>
<dbReference type="PANTHER" id="PTHR15963:SF5">
    <property type="entry name" value="SHORT SPINDLE 6, ISOFORM A"/>
    <property type="match status" value="1"/>
</dbReference>
<evidence type="ECO:0000256" key="1">
    <source>
        <dbReference type="ARBA" id="ARBA00004496"/>
    </source>
</evidence>
<feature type="domain" description="PDZ" evidence="4">
    <location>
        <begin position="51"/>
        <end position="139"/>
    </location>
</feature>
<dbReference type="PROSITE" id="PS50106">
    <property type="entry name" value="PDZ"/>
    <property type="match status" value="1"/>
</dbReference>
<reference evidence="6" key="1">
    <citation type="submission" date="2013-09" db="EMBL/GenBank/DDBJ databases">
        <title>The Genome Sequence of Anopheles culicifacies species A.</title>
        <authorList>
            <consortium name="The Broad Institute Genomics Platform"/>
            <person name="Neafsey D.E."/>
            <person name="Besansky N."/>
            <person name="Howell P."/>
            <person name="Walton C."/>
            <person name="Young S.K."/>
            <person name="Zeng Q."/>
            <person name="Gargeya S."/>
            <person name="Fitzgerald M."/>
            <person name="Haas B."/>
            <person name="Abouelleil A."/>
            <person name="Allen A.W."/>
            <person name="Alvarado L."/>
            <person name="Arachchi H.M."/>
            <person name="Berlin A.M."/>
            <person name="Chapman S.B."/>
            <person name="Gainer-Dewar J."/>
            <person name="Goldberg J."/>
            <person name="Griggs A."/>
            <person name="Gujja S."/>
            <person name="Hansen M."/>
            <person name="Howarth C."/>
            <person name="Imamovic A."/>
            <person name="Ireland A."/>
            <person name="Larimer J."/>
            <person name="McCowan C."/>
            <person name="Murphy C."/>
            <person name="Pearson M."/>
            <person name="Poon T.W."/>
            <person name="Priest M."/>
            <person name="Roberts A."/>
            <person name="Saif S."/>
            <person name="Shea T."/>
            <person name="Sisk P."/>
            <person name="Sykes S."/>
            <person name="Wortman J."/>
            <person name="Nusbaum C."/>
            <person name="Birren B."/>
        </authorList>
    </citation>
    <scope>NUCLEOTIDE SEQUENCE [LARGE SCALE GENOMIC DNA]</scope>
    <source>
        <strain evidence="6">A-37</strain>
    </source>
</reference>
<comment type="subcellular location">
    <subcellularLocation>
        <location evidence="1">Cytoplasm</location>
    </subcellularLocation>
</comment>
<feature type="compositionally biased region" description="Polar residues" evidence="3">
    <location>
        <begin position="586"/>
        <end position="596"/>
    </location>
</feature>
<dbReference type="AlphaFoldDB" id="A0A182M385"/>
<sequence>MNPDRNSRKYRSGNNLYSDDELELSSSQVLEKVKPDRVTSTKPDEDRRRRTIIVEKKNGSYGFTLQSYGIHYKKEQEVEVITYVDYVEYDGPAYRAGMREGDVILSINGYDMEKAEHKDLVNFIKNCDNRMRMVVLFEDCCRKVELHLKYIQLQDLLKSKMADLERICMRERELLEGKWKTHSLPARKKANAATGDDIDPGSTTDVESGSGPSFCRPAASTEDVKKLLRQKTYIVPPPAQFMLAYHCLDSNYRYVIHPSQATGTCEGASGTEYSSCAQPNNPTAAKLCKDHQHMMRGSSLDSSSLGAGVGCKQQQQSSASPTKSLHNYDTKTSKSGSSRRSGHLHGHSCNPCMGHFLRSSSSDKNRAGEKDNTSLDAYDLASPCCDPQCVPSRRKSKHHKDHHHKHKHRDREGKEIGGKDRIPRPKSQPHISPQQQQQQQQPHHSQSSYLYRHKDKHVSFDGLVPYHLKHSSYCTLETVRIFMLASFSLSVLPVPLPPPELPSTANFPHHLPLQDHHHSKVYDLNASLASHCSLHSCTSSEFNPAAENSPASYSTSISTDTLYWEPHSESTTVSASGSIHKKPPAGTSSGTATNASGALVPLGARTPHTHQHHYYIQKYVHPQHHPGAGQQQQQQQQQLAIFPPPPPLPAVHKPKSWDNLAMKGYGGYGYGYGYLEVGGGSGGAALTKTNIPTATRTQTTITIQHRNSIPKKNGYERYSAFVDVENYAPPPTQFLQETTTTTTTITTKSTENLLGPYNRSDSSLSCECLETAPLTGAGTSSGMVEHVHDKSGYYSSLGGAAASSGGAGKKSNPNLTEIARL</sequence>
<feature type="compositionally biased region" description="Low complexity" evidence="3">
    <location>
        <begin position="625"/>
        <end position="641"/>
    </location>
</feature>
<evidence type="ECO:0000259" key="4">
    <source>
        <dbReference type="PROSITE" id="PS50106"/>
    </source>
</evidence>
<evidence type="ECO:0000256" key="3">
    <source>
        <dbReference type="SAM" id="MobiDB-lite"/>
    </source>
</evidence>
<feature type="compositionally biased region" description="Polar residues" evidence="3">
    <location>
        <begin position="201"/>
        <end position="211"/>
    </location>
</feature>
<proteinExistence type="predicted"/>
<keyword evidence="2" id="KW-0963">Cytoplasm</keyword>
<feature type="region of interest" description="Disordered" evidence="3">
    <location>
        <begin position="573"/>
        <end position="599"/>
    </location>
</feature>
<dbReference type="GO" id="GO:0005737">
    <property type="term" value="C:cytoplasm"/>
    <property type="evidence" value="ECO:0007669"/>
    <property type="project" value="UniProtKB-SubCell"/>
</dbReference>
<feature type="region of interest" description="Disordered" evidence="3">
    <location>
        <begin position="190"/>
        <end position="218"/>
    </location>
</feature>
<feature type="region of interest" description="Disordered" evidence="3">
    <location>
        <begin position="298"/>
        <end position="350"/>
    </location>
</feature>
<feature type="region of interest" description="Disordered" evidence="3">
    <location>
        <begin position="623"/>
        <end position="652"/>
    </location>
</feature>
<dbReference type="Pfam" id="PF00595">
    <property type="entry name" value="PDZ"/>
    <property type="match status" value="1"/>
</dbReference>
<feature type="compositionally biased region" description="Low complexity" evidence="3">
    <location>
        <begin position="428"/>
        <end position="447"/>
    </location>
</feature>
<dbReference type="InterPro" id="IPR001478">
    <property type="entry name" value="PDZ"/>
</dbReference>
<dbReference type="SUPFAM" id="SSF50156">
    <property type="entry name" value="PDZ domain-like"/>
    <property type="match status" value="1"/>
</dbReference>
<feature type="compositionally biased region" description="Basic residues" evidence="3">
    <location>
        <begin position="392"/>
        <end position="409"/>
    </location>
</feature>
<dbReference type="EMBL" id="AXCM01003403">
    <property type="status" value="NOT_ANNOTATED_CDS"/>
    <property type="molecule type" value="Genomic_DNA"/>
</dbReference>
<keyword evidence="6" id="KW-1185">Reference proteome</keyword>
<organism evidence="5 6">
    <name type="scientific">Anopheles culicifacies</name>
    <dbReference type="NCBI Taxonomy" id="139723"/>
    <lineage>
        <taxon>Eukaryota</taxon>
        <taxon>Metazoa</taxon>
        <taxon>Ecdysozoa</taxon>
        <taxon>Arthropoda</taxon>
        <taxon>Hexapoda</taxon>
        <taxon>Insecta</taxon>
        <taxon>Pterygota</taxon>
        <taxon>Neoptera</taxon>
        <taxon>Endopterygota</taxon>
        <taxon>Diptera</taxon>
        <taxon>Nematocera</taxon>
        <taxon>Culicoidea</taxon>
        <taxon>Culicidae</taxon>
        <taxon>Anophelinae</taxon>
        <taxon>Anopheles</taxon>
        <taxon>culicifacies species complex</taxon>
    </lineage>
</organism>
<feature type="compositionally biased region" description="Polar residues" evidence="3">
    <location>
        <begin position="312"/>
        <end position="325"/>
    </location>
</feature>
<reference evidence="5" key="2">
    <citation type="submission" date="2020-05" db="UniProtKB">
        <authorList>
            <consortium name="EnsemblMetazoa"/>
        </authorList>
    </citation>
    <scope>IDENTIFICATION</scope>
    <source>
        <strain evidence="5">A-37</strain>
    </source>
</reference>
<protein>
    <recommendedName>
        <fullName evidence="4">PDZ domain-containing protein</fullName>
    </recommendedName>
</protein>
<dbReference type="PANTHER" id="PTHR15963">
    <property type="entry name" value="GENERAL RECEPTOR FOR PHOSPHOINOSITIDES 1-ASSOCIATED SCAFFOLD PROTEIN-RELATED"/>
    <property type="match status" value="1"/>
</dbReference>
<evidence type="ECO:0000256" key="2">
    <source>
        <dbReference type="ARBA" id="ARBA00022490"/>
    </source>
</evidence>
<dbReference type="VEuPathDB" id="VectorBase:ACUA008359"/>
<feature type="region of interest" description="Disordered" evidence="3">
    <location>
        <begin position="799"/>
        <end position="821"/>
    </location>
</feature>
<feature type="compositionally biased region" description="Basic and acidic residues" evidence="3">
    <location>
        <begin position="31"/>
        <end position="48"/>
    </location>
</feature>
<dbReference type="EnsemblMetazoa" id="ACUA008359-RA">
    <property type="protein sequence ID" value="ACUA008359-PA"/>
    <property type="gene ID" value="ACUA008359"/>
</dbReference>
<evidence type="ECO:0000313" key="6">
    <source>
        <dbReference type="Proteomes" id="UP000075883"/>
    </source>
</evidence>
<feature type="region of interest" description="Disordered" evidence="3">
    <location>
        <begin position="1"/>
        <end position="48"/>
    </location>
</feature>
<accession>A0A182M385</accession>
<dbReference type="InterPro" id="IPR036034">
    <property type="entry name" value="PDZ_sf"/>
</dbReference>
<dbReference type="EMBL" id="AXCM01003402">
    <property type="status" value="NOT_ANNOTATED_CDS"/>
    <property type="molecule type" value="Genomic_DNA"/>
</dbReference>
<dbReference type="InterPro" id="IPR052122">
    <property type="entry name" value="Intracell_Traff_Signaling_Reg"/>
</dbReference>
<feature type="compositionally biased region" description="Basic and acidic residues" evidence="3">
    <location>
        <begin position="410"/>
        <end position="423"/>
    </location>
</feature>
<dbReference type="CDD" id="cd06713">
    <property type="entry name" value="PDZ_tamalin_CYTIP-like"/>
    <property type="match status" value="1"/>
</dbReference>
<dbReference type="Gene3D" id="2.30.42.10">
    <property type="match status" value="1"/>
</dbReference>
<evidence type="ECO:0000313" key="5">
    <source>
        <dbReference type="EnsemblMetazoa" id="ACUA008359-PA"/>
    </source>
</evidence>
<dbReference type="SMART" id="SM00228">
    <property type="entry name" value="PDZ"/>
    <property type="match status" value="1"/>
</dbReference>
<dbReference type="STRING" id="139723.A0A182M385"/>
<feature type="region of interest" description="Disordered" evidence="3">
    <location>
        <begin position="391"/>
        <end position="447"/>
    </location>
</feature>
<name>A0A182M385_9DIPT</name>